<evidence type="ECO:0000313" key="7">
    <source>
        <dbReference type="Proteomes" id="UP000694920"/>
    </source>
</evidence>
<dbReference type="GO" id="GO:0008276">
    <property type="term" value="F:protein methyltransferase activity"/>
    <property type="evidence" value="ECO:0007669"/>
    <property type="project" value="UniProtKB-ARBA"/>
</dbReference>
<dbReference type="RefSeq" id="XP_015588876.1">
    <property type="nucleotide sequence ID" value="XM_015733390.2"/>
</dbReference>
<dbReference type="Proteomes" id="UP000694920">
    <property type="component" value="Unplaced"/>
</dbReference>
<dbReference type="Gene3D" id="1.10.220.160">
    <property type="match status" value="1"/>
</dbReference>
<dbReference type="SUPFAM" id="SSF144232">
    <property type="entry name" value="HIT/MYND zinc finger-like"/>
    <property type="match status" value="1"/>
</dbReference>
<feature type="domain" description="SET" evidence="5">
    <location>
        <begin position="46"/>
        <end position="277"/>
    </location>
</feature>
<feature type="domain" description="MYND-type" evidence="6">
    <location>
        <begin position="9"/>
        <end position="45"/>
    </location>
</feature>
<dbReference type="Gene3D" id="6.10.140.2220">
    <property type="match status" value="2"/>
</dbReference>
<sequence length="526" mass="59772">MNGTMNENCAVCNVPAVQKCSACKSVFYCNREHQKQHWKSHSKTCRPFKIAENPEIGRHYISLRKVEVDEVILREDQPLVTGPLHGITPGCLGCYCPLNAETAVPCTKCGWPLCKDCKNHGAECEFTCKYKKEKVLITDFDYPHPTYRCVPIIRALWLRENDPESYMKFINLEDHSMAKGKANIFDEPRDTAQFVRRFFKIDHVTEDEVTRIGGILQINGHEVPTTEVPHMAVYDLASMLEHNCRANCRKSFTNKGGIVIRAAIPIAKGDHITICYTDPLWGVTNRRHHLMQTKYFNCACERCKDPTEMGTMFNAVKCTKGDCKGYMLPPTFISNDNSLPNYLCNKCTNSVTWESIDGMMERIGIDLSEMKKDDVEACRTFIQHYSNVLHENHFYLTDVKLALAQIIGQEDGGLPMVSDEILNEKIILCKKLNDLLKTLVPAENRVRGFVLFEMHAAIAEFGRRQGRNELAGILIESKKALSEAYELLKHEPEILPEGKIAAHARKNLHNMDIIIETVCRNTANPM</sequence>
<reference evidence="8" key="1">
    <citation type="submission" date="2025-08" db="UniProtKB">
        <authorList>
            <consortium name="RefSeq"/>
        </authorList>
    </citation>
    <scope>IDENTIFICATION</scope>
</reference>
<keyword evidence="7" id="KW-1185">Reference proteome</keyword>
<keyword evidence="1" id="KW-0479">Metal-binding</keyword>
<evidence type="ECO:0000259" key="5">
    <source>
        <dbReference type="PROSITE" id="PS50280"/>
    </source>
</evidence>
<evidence type="ECO:0000256" key="4">
    <source>
        <dbReference type="PROSITE-ProRule" id="PRU00134"/>
    </source>
</evidence>
<dbReference type="PROSITE" id="PS01360">
    <property type="entry name" value="ZF_MYND_1"/>
    <property type="match status" value="1"/>
</dbReference>
<dbReference type="SUPFAM" id="SSF82199">
    <property type="entry name" value="SET domain"/>
    <property type="match status" value="1"/>
</dbReference>
<organism evidence="7 8">
    <name type="scientific">Cephus cinctus</name>
    <name type="common">Wheat stem sawfly</name>
    <dbReference type="NCBI Taxonomy" id="211228"/>
    <lineage>
        <taxon>Eukaryota</taxon>
        <taxon>Metazoa</taxon>
        <taxon>Ecdysozoa</taxon>
        <taxon>Arthropoda</taxon>
        <taxon>Hexapoda</taxon>
        <taxon>Insecta</taxon>
        <taxon>Pterygota</taxon>
        <taxon>Neoptera</taxon>
        <taxon>Endopterygota</taxon>
        <taxon>Hymenoptera</taxon>
        <taxon>Cephoidea</taxon>
        <taxon>Cephidae</taxon>
        <taxon>Cephus</taxon>
    </lineage>
</organism>
<dbReference type="PANTHER" id="PTHR46455">
    <property type="entry name" value="SET AND MYND DOMAIN CONTAINING, ARTHROPOD-SPECIFIC, MEMBER 4, ISOFORM A"/>
    <property type="match status" value="1"/>
</dbReference>
<dbReference type="PROSITE" id="PS50280">
    <property type="entry name" value="SET"/>
    <property type="match status" value="1"/>
</dbReference>
<dbReference type="GO" id="GO:0008270">
    <property type="term" value="F:zinc ion binding"/>
    <property type="evidence" value="ECO:0007669"/>
    <property type="project" value="UniProtKB-KW"/>
</dbReference>
<dbReference type="Pfam" id="PF00856">
    <property type="entry name" value="SET"/>
    <property type="match status" value="1"/>
</dbReference>
<dbReference type="AlphaFoldDB" id="A0AAJ7FF89"/>
<keyword evidence="2 4" id="KW-0863">Zinc-finger</keyword>
<evidence type="ECO:0000259" key="6">
    <source>
        <dbReference type="PROSITE" id="PS50865"/>
    </source>
</evidence>
<gene>
    <name evidence="8" type="primary">LOC107264775</name>
</gene>
<keyword evidence="3" id="KW-0862">Zinc</keyword>
<dbReference type="Gene3D" id="2.170.270.10">
    <property type="entry name" value="SET domain"/>
    <property type="match status" value="1"/>
</dbReference>
<dbReference type="CDD" id="cd20071">
    <property type="entry name" value="SET_SMYD"/>
    <property type="match status" value="1"/>
</dbReference>
<evidence type="ECO:0000256" key="2">
    <source>
        <dbReference type="ARBA" id="ARBA00022771"/>
    </source>
</evidence>
<dbReference type="InterPro" id="IPR001214">
    <property type="entry name" value="SET_dom"/>
</dbReference>
<dbReference type="GO" id="GO:0008170">
    <property type="term" value="F:N-methyltransferase activity"/>
    <property type="evidence" value="ECO:0007669"/>
    <property type="project" value="UniProtKB-ARBA"/>
</dbReference>
<evidence type="ECO:0000256" key="3">
    <source>
        <dbReference type="ARBA" id="ARBA00022833"/>
    </source>
</evidence>
<dbReference type="PROSITE" id="PS50865">
    <property type="entry name" value="ZF_MYND_2"/>
    <property type="match status" value="1"/>
</dbReference>
<dbReference type="GeneID" id="107264775"/>
<evidence type="ECO:0000313" key="8">
    <source>
        <dbReference type="RefSeq" id="XP_015588876.1"/>
    </source>
</evidence>
<dbReference type="InterPro" id="IPR046341">
    <property type="entry name" value="SET_dom_sf"/>
</dbReference>
<dbReference type="PANTHER" id="PTHR46455:SF4">
    <property type="entry name" value="GH11294P"/>
    <property type="match status" value="1"/>
</dbReference>
<evidence type="ECO:0000256" key="1">
    <source>
        <dbReference type="ARBA" id="ARBA00022723"/>
    </source>
</evidence>
<dbReference type="InterPro" id="IPR002893">
    <property type="entry name" value="Znf_MYND"/>
</dbReference>
<protein>
    <submittedName>
        <fullName evidence="8">Protein msta</fullName>
    </submittedName>
</protein>
<dbReference type="Pfam" id="PF01753">
    <property type="entry name" value="zf-MYND"/>
    <property type="match status" value="1"/>
</dbReference>
<dbReference type="GO" id="GO:0008757">
    <property type="term" value="F:S-adenosylmethionine-dependent methyltransferase activity"/>
    <property type="evidence" value="ECO:0007669"/>
    <property type="project" value="UniProtKB-ARBA"/>
</dbReference>
<accession>A0AAJ7FF89</accession>
<dbReference type="InterPro" id="IPR053010">
    <property type="entry name" value="SET_SmydA-8"/>
</dbReference>
<dbReference type="CTD" id="36581"/>
<dbReference type="KEGG" id="ccin:107264775"/>
<proteinExistence type="predicted"/>
<name>A0AAJ7FF89_CEPCN</name>